<sequence length="288" mass="32390">MAQDIGEFLRSRRARIQPAEVGLPSFGRRRVPGLRREELAQLAGVSVDYYVRLEQGRSPTVSDAVLDAIAGALRLDETERVHLRNLVRPAKRSRSAPQQQRVRPIVQRTMDMMEQVPAFVLGRRMQILAWNALADALYGYSTQSPEFRNSARHTFLWPGAREFYPDWPTVAAEAVALLRLDAGNYPEDPELAALIGELSMKSPEFRTLWAQHAVKQKTNGAKRINHPLVGELELSYVTMALRGDSDQVLITYAAPAGSPAEERLRLLASWQATEHPTRESRSEVGEIR</sequence>
<organism evidence="2 3">
    <name type="scientific">Kutzneria viridogrisea</name>
    <dbReference type="NCBI Taxonomy" id="47990"/>
    <lineage>
        <taxon>Bacteria</taxon>
        <taxon>Bacillati</taxon>
        <taxon>Actinomycetota</taxon>
        <taxon>Actinomycetes</taxon>
        <taxon>Pseudonocardiales</taxon>
        <taxon>Pseudonocardiaceae</taxon>
        <taxon>Kutzneria</taxon>
    </lineage>
</organism>
<dbReference type="InterPro" id="IPR010982">
    <property type="entry name" value="Lambda_DNA-bd_dom_sf"/>
</dbReference>
<accession>A0ABR6BN69</accession>
<protein>
    <submittedName>
        <fullName evidence="2">Transcriptional regulator with XRE-family HTH domain</fullName>
    </submittedName>
</protein>
<dbReference type="PANTHER" id="PTHR35010">
    <property type="entry name" value="BLL4672 PROTEIN-RELATED"/>
    <property type="match status" value="1"/>
</dbReference>
<evidence type="ECO:0000313" key="2">
    <source>
        <dbReference type="EMBL" id="MBA8928057.1"/>
    </source>
</evidence>
<dbReference type="SUPFAM" id="SSF47413">
    <property type="entry name" value="lambda repressor-like DNA-binding domains"/>
    <property type="match status" value="1"/>
</dbReference>
<dbReference type="PANTHER" id="PTHR35010:SF2">
    <property type="entry name" value="BLL4672 PROTEIN"/>
    <property type="match status" value="1"/>
</dbReference>
<proteinExistence type="predicted"/>
<reference evidence="2 3" key="1">
    <citation type="submission" date="2020-08" db="EMBL/GenBank/DDBJ databases">
        <title>Genomic Encyclopedia of Archaeal and Bacterial Type Strains, Phase II (KMG-II): from individual species to whole genera.</title>
        <authorList>
            <person name="Goeker M."/>
        </authorList>
    </citation>
    <scope>NUCLEOTIDE SEQUENCE [LARGE SCALE GENOMIC DNA]</scope>
    <source>
        <strain evidence="2 3">DSM 43850</strain>
    </source>
</reference>
<dbReference type="Proteomes" id="UP000517916">
    <property type="component" value="Unassembled WGS sequence"/>
</dbReference>
<comment type="caution">
    <text evidence="2">The sequence shown here is derived from an EMBL/GenBank/DDBJ whole genome shotgun (WGS) entry which is preliminary data.</text>
</comment>
<gene>
    <name evidence="2" type="ORF">BC739_005274</name>
</gene>
<dbReference type="PROSITE" id="PS50943">
    <property type="entry name" value="HTH_CROC1"/>
    <property type="match status" value="1"/>
</dbReference>
<dbReference type="Pfam" id="PF13560">
    <property type="entry name" value="HTH_31"/>
    <property type="match status" value="1"/>
</dbReference>
<dbReference type="Gene3D" id="1.10.260.40">
    <property type="entry name" value="lambda repressor-like DNA-binding domains"/>
    <property type="match status" value="1"/>
</dbReference>
<dbReference type="SMART" id="SM00530">
    <property type="entry name" value="HTH_XRE"/>
    <property type="match status" value="1"/>
</dbReference>
<dbReference type="Pfam" id="PF17765">
    <property type="entry name" value="MLTR_LBD"/>
    <property type="match status" value="1"/>
</dbReference>
<dbReference type="RefSeq" id="WP_182838702.1">
    <property type="nucleotide sequence ID" value="NZ_BAAABQ010000030.1"/>
</dbReference>
<dbReference type="InterPro" id="IPR041413">
    <property type="entry name" value="MLTR_LBD"/>
</dbReference>
<dbReference type="Gene3D" id="3.30.450.180">
    <property type="match status" value="1"/>
</dbReference>
<evidence type="ECO:0000259" key="1">
    <source>
        <dbReference type="PROSITE" id="PS50943"/>
    </source>
</evidence>
<evidence type="ECO:0000313" key="3">
    <source>
        <dbReference type="Proteomes" id="UP000517916"/>
    </source>
</evidence>
<dbReference type="EMBL" id="JACJID010000004">
    <property type="protein sequence ID" value="MBA8928057.1"/>
    <property type="molecule type" value="Genomic_DNA"/>
</dbReference>
<feature type="domain" description="HTH cro/C1-type" evidence="1">
    <location>
        <begin position="33"/>
        <end position="80"/>
    </location>
</feature>
<keyword evidence="3" id="KW-1185">Reference proteome</keyword>
<name>A0ABR6BN69_9PSEU</name>
<dbReference type="InterPro" id="IPR001387">
    <property type="entry name" value="Cro/C1-type_HTH"/>
</dbReference>
<dbReference type="CDD" id="cd00093">
    <property type="entry name" value="HTH_XRE"/>
    <property type="match status" value="1"/>
</dbReference>